<feature type="transmembrane region" description="Helical" evidence="1">
    <location>
        <begin position="122"/>
        <end position="140"/>
    </location>
</feature>
<comment type="caution">
    <text evidence="2">The sequence shown here is derived from an EMBL/GenBank/DDBJ whole genome shotgun (WGS) entry which is preliminary data.</text>
</comment>
<dbReference type="AlphaFoldDB" id="A0A0B1Q4T9"/>
<dbReference type="RefSeq" id="WP_039188930.1">
    <property type="nucleotide sequence ID" value="NZ_JAQRFV010000001.1"/>
</dbReference>
<evidence type="ECO:0008006" key="4">
    <source>
        <dbReference type="Google" id="ProtNLM"/>
    </source>
</evidence>
<organism evidence="2 3">
    <name type="scientific">Aureimonas altamirensis</name>
    <dbReference type="NCBI Taxonomy" id="370622"/>
    <lineage>
        <taxon>Bacteria</taxon>
        <taxon>Pseudomonadati</taxon>
        <taxon>Pseudomonadota</taxon>
        <taxon>Alphaproteobacteria</taxon>
        <taxon>Hyphomicrobiales</taxon>
        <taxon>Aurantimonadaceae</taxon>
        <taxon>Aureimonas</taxon>
    </lineage>
</organism>
<gene>
    <name evidence="2" type="ORF">LA66_04410</name>
</gene>
<reference evidence="2 3" key="1">
    <citation type="submission" date="2014-09" db="EMBL/GenBank/DDBJ databases">
        <title>Isolation and characterization of Aurantimonas altamirensis ON-56566 from clinical sample following a dog bite.</title>
        <authorList>
            <person name="Eshaghi A."/>
            <person name="Li A."/>
            <person name="Shahinas D."/>
            <person name="Bahn P."/>
            <person name="Kus J.V."/>
            <person name="Patel S.N."/>
        </authorList>
    </citation>
    <scope>NUCLEOTIDE SEQUENCE [LARGE SCALE GENOMIC DNA]</scope>
    <source>
        <strain evidence="2 3">ON-56566</strain>
    </source>
</reference>
<protein>
    <recommendedName>
        <fullName evidence="4">Holin-X, holin superfamily III</fullName>
    </recommendedName>
</protein>
<evidence type="ECO:0000313" key="3">
    <source>
        <dbReference type="Proteomes" id="UP000030826"/>
    </source>
</evidence>
<dbReference type="OrthoDB" id="7907470at2"/>
<keyword evidence="1" id="KW-0812">Transmembrane</keyword>
<dbReference type="Proteomes" id="UP000030826">
    <property type="component" value="Unassembled WGS sequence"/>
</dbReference>
<feature type="transmembrane region" description="Helical" evidence="1">
    <location>
        <begin position="25"/>
        <end position="50"/>
    </location>
</feature>
<dbReference type="EMBL" id="JRFJ01000001">
    <property type="protein sequence ID" value="KHJ55873.1"/>
    <property type="molecule type" value="Genomic_DNA"/>
</dbReference>
<keyword evidence="1" id="KW-1133">Transmembrane helix</keyword>
<dbReference type="STRING" id="370622.LA66_04410"/>
<sequence length="146" mass="15764">MIGQFLAKVVTGEAGIFFARLRQMAVIYVLMAIVALFLVLFLLIAAFLWLAQSVGALPAALYFCAGLAVLLAVLYVVLLIVGRTPKERASDRLQRDVASFASVAAVSNLPLILHSVKRRKGLLVIPIVGAAVWAGLRAFSSRRNLD</sequence>
<accession>A0A0B1Q4T9</accession>
<feature type="transmembrane region" description="Helical" evidence="1">
    <location>
        <begin position="56"/>
        <end position="81"/>
    </location>
</feature>
<evidence type="ECO:0000313" key="2">
    <source>
        <dbReference type="EMBL" id="KHJ55873.1"/>
    </source>
</evidence>
<name>A0A0B1Q4T9_9HYPH</name>
<evidence type="ECO:0000256" key="1">
    <source>
        <dbReference type="SAM" id="Phobius"/>
    </source>
</evidence>
<keyword evidence="1" id="KW-0472">Membrane</keyword>
<proteinExistence type="predicted"/>